<dbReference type="STRING" id="1385699.A7A78_03690"/>
<dbReference type="PROSITE" id="PS51186">
    <property type="entry name" value="GNAT"/>
    <property type="match status" value="1"/>
</dbReference>
<dbReference type="AlphaFoldDB" id="A0A1A9LEF9"/>
<reference evidence="3 4" key="1">
    <citation type="submission" date="2016-05" db="EMBL/GenBank/DDBJ databases">
        <title>Genome sequencing of Vitellibacter soesokkakensis RSSK-12.</title>
        <authorList>
            <person name="Thevarajoo S."/>
            <person name="Selvaratnam C."/>
            <person name="Goh K.M."/>
            <person name="Chan K.-G."/>
            <person name="Chong C.S."/>
        </authorList>
    </citation>
    <scope>NUCLEOTIDE SEQUENCE [LARGE SCALE GENOMIC DNA]</scope>
    <source>
        <strain evidence="3 4">RSSK-12</strain>
    </source>
</reference>
<keyword evidence="1 3" id="KW-0808">Transferase</keyword>
<dbReference type="OrthoDB" id="9803233at2"/>
<sequence length="151" mass="17296">MKLLRTDSTNKDFIELVKQLDADLAIRDGDDHPFYDQFNKIDSIKHTVVAYDENNTSVGCGAIKQFEPNVMEVKRMYVPLEQRGKGIAVEVLKELEIWARELGNTKCILETGIKQPEAISLYKKCGYRFIDNYGQYAGVENSICFEKLLTH</sequence>
<dbReference type="Proteomes" id="UP000077552">
    <property type="component" value="Unassembled WGS sequence"/>
</dbReference>
<evidence type="ECO:0000313" key="3">
    <source>
        <dbReference type="EMBL" id="OAD91593.1"/>
    </source>
</evidence>
<dbReference type="PANTHER" id="PTHR13947:SF37">
    <property type="entry name" value="LD18367P"/>
    <property type="match status" value="1"/>
</dbReference>
<dbReference type="InterPro" id="IPR050769">
    <property type="entry name" value="NAT_camello-type"/>
</dbReference>
<dbReference type="CDD" id="cd04301">
    <property type="entry name" value="NAT_SF"/>
    <property type="match status" value="1"/>
</dbReference>
<protein>
    <submittedName>
        <fullName evidence="3">GNAT family acetyltransferase</fullName>
    </submittedName>
</protein>
<gene>
    <name evidence="3" type="ORF">A7A78_03690</name>
</gene>
<dbReference type="PANTHER" id="PTHR13947">
    <property type="entry name" value="GNAT FAMILY N-ACETYLTRANSFERASE"/>
    <property type="match status" value="1"/>
</dbReference>
<accession>A0A1A9LEF9</accession>
<organism evidence="3 4">
    <name type="scientific">Aequorivita soesokkakensis</name>
    <dbReference type="NCBI Taxonomy" id="1385699"/>
    <lineage>
        <taxon>Bacteria</taxon>
        <taxon>Pseudomonadati</taxon>
        <taxon>Bacteroidota</taxon>
        <taxon>Flavobacteriia</taxon>
        <taxon>Flavobacteriales</taxon>
        <taxon>Flavobacteriaceae</taxon>
        <taxon>Aequorivita</taxon>
    </lineage>
</organism>
<dbReference type="Pfam" id="PF00583">
    <property type="entry name" value="Acetyltransf_1"/>
    <property type="match status" value="1"/>
</dbReference>
<dbReference type="EMBL" id="LXIE01000012">
    <property type="protein sequence ID" value="OAD91593.1"/>
    <property type="molecule type" value="Genomic_DNA"/>
</dbReference>
<evidence type="ECO:0000256" key="1">
    <source>
        <dbReference type="ARBA" id="ARBA00022679"/>
    </source>
</evidence>
<evidence type="ECO:0000259" key="2">
    <source>
        <dbReference type="PROSITE" id="PS51186"/>
    </source>
</evidence>
<name>A0A1A9LEF9_9FLAO</name>
<evidence type="ECO:0000313" key="4">
    <source>
        <dbReference type="Proteomes" id="UP000077552"/>
    </source>
</evidence>
<comment type="caution">
    <text evidence="3">The sequence shown here is derived from an EMBL/GenBank/DDBJ whole genome shotgun (WGS) entry which is preliminary data.</text>
</comment>
<dbReference type="GO" id="GO:0008080">
    <property type="term" value="F:N-acetyltransferase activity"/>
    <property type="evidence" value="ECO:0007669"/>
    <property type="project" value="InterPro"/>
</dbReference>
<keyword evidence="4" id="KW-1185">Reference proteome</keyword>
<dbReference type="InterPro" id="IPR000182">
    <property type="entry name" value="GNAT_dom"/>
</dbReference>
<feature type="domain" description="N-acetyltransferase" evidence="2">
    <location>
        <begin position="2"/>
        <end position="150"/>
    </location>
</feature>
<dbReference type="RefSeq" id="WP_068761767.1">
    <property type="nucleotide sequence ID" value="NZ_LXIE01000012.1"/>
</dbReference>
<dbReference type="Gene3D" id="3.40.630.30">
    <property type="match status" value="1"/>
</dbReference>
<proteinExistence type="predicted"/>
<dbReference type="InterPro" id="IPR016181">
    <property type="entry name" value="Acyl_CoA_acyltransferase"/>
</dbReference>
<dbReference type="SUPFAM" id="SSF55729">
    <property type="entry name" value="Acyl-CoA N-acyltransferases (Nat)"/>
    <property type="match status" value="1"/>
</dbReference>